<keyword evidence="2" id="KW-1185">Reference proteome</keyword>
<reference evidence="1 2" key="1">
    <citation type="submission" date="2022-08" db="EMBL/GenBank/DDBJ databases">
        <title>novel species in genus Aeromicrobium.</title>
        <authorList>
            <person name="Ye L."/>
        </authorList>
    </citation>
    <scope>NUCLEOTIDE SEQUENCE [LARGE SCALE GENOMIC DNA]</scope>
    <source>
        <strain evidence="2">zg-Y1379</strain>
    </source>
</reference>
<dbReference type="EMBL" id="CP102173">
    <property type="protein sequence ID" value="UUP14168.1"/>
    <property type="molecule type" value="Genomic_DNA"/>
</dbReference>
<dbReference type="RefSeq" id="WP_232397993.1">
    <property type="nucleotide sequence ID" value="NZ_CP102173.1"/>
</dbReference>
<evidence type="ECO:0008006" key="3">
    <source>
        <dbReference type="Google" id="ProtNLM"/>
    </source>
</evidence>
<dbReference type="Proteomes" id="UP001316184">
    <property type="component" value="Chromosome"/>
</dbReference>
<accession>A0ABY5M7M7</accession>
<proteinExistence type="predicted"/>
<organism evidence="1 2">
    <name type="scientific">Aeromicrobium wangtongii</name>
    <dbReference type="NCBI Taxonomy" id="2969247"/>
    <lineage>
        <taxon>Bacteria</taxon>
        <taxon>Bacillati</taxon>
        <taxon>Actinomycetota</taxon>
        <taxon>Actinomycetes</taxon>
        <taxon>Propionibacteriales</taxon>
        <taxon>Nocardioidaceae</taxon>
        <taxon>Aeromicrobium</taxon>
    </lineage>
</organism>
<protein>
    <recommendedName>
        <fullName evidence="3">Peptidoglycan binding domain-containing protein</fullName>
    </recommendedName>
</protein>
<evidence type="ECO:0000313" key="2">
    <source>
        <dbReference type="Proteomes" id="UP001316184"/>
    </source>
</evidence>
<gene>
    <name evidence="1" type="ORF">NQV15_02315</name>
</gene>
<evidence type="ECO:0000313" key="1">
    <source>
        <dbReference type="EMBL" id="UUP14168.1"/>
    </source>
</evidence>
<sequence length="358" mass="37016">MRPGPVVRLALVPLLAIAVAVAIGTWASARQPDPRSSLTSALDSLPEATLVAGFTDWAAIRSDLDLGSASTGAARTKLAERGVLRDLTTRSVLGGLIADMHAAYGWSAADLEWETYGQAPDGAAMVARFSGSVSIGDVERRLRSLGYTSRDGVWTLSEVRATDVGPELAATLGNLAIDTRRRLVVAATRADHVRDVLEVIRGDEPSALSVRALNDVAASLAGSDTVLLQSGPFACRSTSLSQLGPDVLAQADAAVARAGALVAPTFTGRGLVDGRDAQSIRFAAAFGSPAQAAEQLRVRTALATGPFIGRSGRVEDALDLRSATVDGSVAVLRFALDPDEGAFMSGEGPALFAGCPRG</sequence>
<name>A0ABY5M7M7_9ACTN</name>